<dbReference type="EMBL" id="NIBL01000006">
    <property type="protein sequence ID" value="OUZ13614.1"/>
    <property type="molecule type" value="Genomic_DNA"/>
</dbReference>
<proteinExistence type="predicted"/>
<reference evidence="2 5" key="1">
    <citation type="submission" date="2017-05" db="EMBL/GenBank/DDBJ databases">
        <title>The Genome Sequence of Enterococcus faecium 2D5_DIV0622.</title>
        <authorList>
            <consortium name="The Broad Institute Genomics Platform"/>
            <consortium name="The Broad Institute Genomic Center for Infectious Diseases"/>
            <person name="Earl A."/>
            <person name="Manson A."/>
            <person name="Schwartman J."/>
            <person name="Gilmore M."/>
            <person name="Abouelleil A."/>
            <person name="Cao P."/>
            <person name="Chapman S."/>
            <person name="Cusick C."/>
            <person name="Shea T."/>
            <person name="Young S."/>
            <person name="Neafsey D."/>
            <person name="Nusbaum C."/>
            <person name="Birren B."/>
        </authorList>
    </citation>
    <scope>NUCLEOTIDE SEQUENCE [LARGE SCALE GENOMIC DNA]</scope>
    <source>
        <strain evidence="2 5">2D5_DIV0622</strain>
    </source>
</reference>
<feature type="coiled-coil region" evidence="1">
    <location>
        <begin position="4"/>
        <end position="45"/>
    </location>
</feature>
<gene>
    <name evidence="4" type="ORF">A5869_001221</name>
    <name evidence="3" type="ORF">A5869_001740</name>
    <name evidence="2" type="ORF">A5869_002360</name>
</gene>
<name>A0A200HLU7_9ENTE</name>
<organism evidence="2 5">
    <name type="scientific">Enterococcus cecorum</name>
    <dbReference type="NCBI Taxonomy" id="44008"/>
    <lineage>
        <taxon>Bacteria</taxon>
        <taxon>Bacillati</taxon>
        <taxon>Bacillota</taxon>
        <taxon>Bacilli</taxon>
        <taxon>Lactobacillales</taxon>
        <taxon>Enterococcaceae</taxon>
        <taxon>Enterococcus</taxon>
    </lineage>
</organism>
<keyword evidence="1" id="KW-0175">Coiled coil</keyword>
<evidence type="ECO:0000313" key="5">
    <source>
        <dbReference type="Proteomes" id="UP000196503"/>
    </source>
</evidence>
<dbReference type="AlphaFoldDB" id="A0A200HLU7"/>
<evidence type="ECO:0000313" key="2">
    <source>
        <dbReference type="EMBL" id="OUZ13614.1"/>
    </source>
</evidence>
<sequence>MNKMEKLENKRKKLLSDIERSESIIEKENEKLSALKEKLEVTEYEITAALMVENDLNLDQLKELLQMEGLKDLLDSPKQTEEVAVENMEENFVREEM</sequence>
<evidence type="ECO:0000313" key="3">
    <source>
        <dbReference type="EMBL" id="OUZ14642.1"/>
    </source>
</evidence>
<accession>A0A200HLU7</accession>
<dbReference type="EMBL" id="NIBL01000001">
    <property type="protein sequence ID" value="OUZ19567.1"/>
    <property type="molecule type" value="Genomic_DNA"/>
</dbReference>
<evidence type="ECO:0000256" key="1">
    <source>
        <dbReference type="SAM" id="Coils"/>
    </source>
</evidence>
<comment type="caution">
    <text evidence="2">The sequence shown here is derived from an EMBL/GenBank/DDBJ whole genome shotgun (WGS) entry which is preliminary data.</text>
</comment>
<dbReference type="RefSeq" id="WP_256968793.1">
    <property type="nucleotide sequence ID" value="NZ_NIBL01000001.1"/>
</dbReference>
<evidence type="ECO:0000313" key="4">
    <source>
        <dbReference type="EMBL" id="OUZ19567.1"/>
    </source>
</evidence>
<protein>
    <submittedName>
        <fullName evidence="2">Uncharacterized protein</fullName>
    </submittedName>
</protein>
<dbReference type="EMBL" id="NIBL01000003">
    <property type="protein sequence ID" value="OUZ14642.1"/>
    <property type="molecule type" value="Genomic_DNA"/>
</dbReference>
<dbReference type="Proteomes" id="UP000196503">
    <property type="component" value="Unassembled WGS sequence"/>
</dbReference>